<name>W9C7U0_SCLBF</name>
<accession>W9C7U0</accession>
<protein>
    <submittedName>
        <fullName evidence="2">Uncharacterized protein</fullName>
    </submittedName>
</protein>
<dbReference type="AlphaFoldDB" id="W9C7U0"/>
<evidence type="ECO:0000256" key="1">
    <source>
        <dbReference type="SAM" id="MobiDB-lite"/>
    </source>
</evidence>
<feature type="region of interest" description="Disordered" evidence="1">
    <location>
        <begin position="1"/>
        <end position="82"/>
    </location>
</feature>
<dbReference type="EMBL" id="AYSA01000452">
    <property type="protein sequence ID" value="ESZ91833.1"/>
    <property type="molecule type" value="Genomic_DNA"/>
</dbReference>
<gene>
    <name evidence="2" type="ORF">SBOR_7785</name>
</gene>
<sequence>MAPKDSGHKGDLRRDRARTRTAKDQTPSSQSSNNPTSKHIHPTPQNAQTTTSNTQITPQPLSPQTLHQHSTHQQAQLSQDPYHAHTIRQNEIRSLQNSFGVEIPSELYQNKISGIYQSQTYTPIPTQTYTPTQAYSIQYLAPENVVPYTEEPTDDNNTWTETHDDYKINAQDMMDMSDDLIGMGGQFPVYSYQTPRCSYSVSQMEADMV</sequence>
<dbReference type="OrthoDB" id="3492888at2759"/>
<evidence type="ECO:0000313" key="3">
    <source>
        <dbReference type="Proteomes" id="UP000019487"/>
    </source>
</evidence>
<organism evidence="2 3">
    <name type="scientific">Sclerotinia borealis (strain F-4128)</name>
    <dbReference type="NCBI Taxonomy" id="1432307"/>
    <lineage>
        <taxon>Eukaryota</taxon>
        <taxon>Fungi</taxon>
        <taxon>Dikarya</taxon>
        <taxon>Ascomycota</taxon>
        <taxon>Pezizomycotina</taxon>
        <taxon>Leotiomycetes</taxon>
        <taxon>Helotiales</taxon>
        <taxon>Sclerotiniaceae</taxon>
        <taxon>Sclerotinia</taxon>
    </lineage>
</organism>
<dbReference type="Proteomes" id="UP000019487">
    <property type="component" value="Unassembled WGS sequence"/>
</dbReference>
<keyword evidence="3" id="KW-1185">Reference proteome</keyword>
<feature type="compositionally biased region" description="Basic and acidic residues" evidence="1">
    <location>
        <begin position="1"/>
        <end position="14"/>
    </location>
</feature>
<evidence type="ECO:0000313" key="2">
    <source>
        <dbReference type="EMBL" id="ESZ91833.1"/>
    </source>
</evidence>
<feature type="compositionally biased region" description="Low complexity" evidence="1">
    <location>
        <begin position="25"/>
        <end position="37"/>
    </location>
</feature>
<comment type="caution">
    <text evidence="2">The sequence shown here is derived from an EMBL/GenBank/DDBJ whole genome shotgun (WGS) entry which is preliminary data.</text>
</comment>
<reference evidence="2 3" key="1">
    <citation type="journal article" date="2014" name="Genome Announc.">
        <title>Draft genome sequence of Sclerotinia borealis, a psychrophilic plant pathogenic fungus.</title>
        <authorList>
            <person name="Mardanov A.V."/>
            <person name="Beletsky A.V."/>
            <person name="Kadnikov V.V."/>
            <person name="Ignatov A.N."/>
            <person name="Ravin N.V."/>
        </authorList>
    </citation>
    <scope>NUCLEOTIDE SEQUENCE [LARGE SCALE GENOMIC DNA]</scope>
    <source>
        <strain evidence="3">F-4157</strain>
    </source>
</reference>
<feature type="compositionally biased region" description="Polar residues" evidence="1">
    <location>
        <begin position="43"/>
        <end position="79"/>
    </location>
</feature>
<proteinExistence type="predicted"/>
<dbReference type="HOGENOM" id="CLU_1142445_0_0_1"/>